<gene>
    <name evidence="1" type="ORF">C7I85_29500</name>
</gene>
<proteinExistence type="predicted"/>
<accession>A0A2P7RMK6</accession>
<comment type="caution">
    <text evidence="1">The sequence shown here is derived from an EMBL/GenBank/DDBJ whole genome shotgun (WGS) entry which is preliminary data.</text>
</comment>
<sequence>MVRITMANLESLSREACLRARKLSLTSKDYTEIYDRGLSLSHYNFLLTDYSYFQFSYASDTEYALAYYPNPRLSGSPEATELFRELEKERDGGSLNDEEFSELVAEFPSQGFIPRVRFEYSGNQYRNVRHPGAHFHLGMSGEDRWPSARKLSPRSFTLLMAKFYYPATWWQGSRFSRPDGEQHLQLADCLDEKLLSSIRLDGASQFFSDDEKMGFHFAALHGPAT</sequence>
<dbReference type="InterPro" id="IPR018742">
    <property type="entry name" value="DUF2290"/>
</dbReference>
<keyword evidence="2" id="KW-1185">Reference proteome</keyword>
<evidence type="ECO:0000313" key="1">
    <source>
        <dbReference type="EMBL" id="PSJ51439.1"/>
    </source>
</evidence>
<evidence type="ECO:0000313" key="2">
    <source>
        <dbReference type="Proteomes" id="UP000240653"/>
    </source>
</evidence>
<name>A0A2P7RMK6_9HYPH</name>
<reference evidence="1 2" key="1">
    <citation type="submission" date="2018-03" db="EMBL/GenBank/DDBJ databases">
        <title>The draft genome of Mesorhizobium soli JCM 19897.</title>
        <authorList>
            <person name="Li L."/>
            <person name="Liu L."/>
            <person name="Liang L."/>
            <person name="Wang T."/>
            <person name="Zhang X."/>
        </authorList>
    </citation>
    <scope>NUCLEOTIDE SEQUENCE [LARGE SCALE GENOMIC DNA]</scope>
    <source>
        <strain evidence="1 2">JCM 19897</strain>
    </source>
</reference>
<dbReference type="Proteomes" id="UP000240653">
    <property type="component" value="Unassembled WGS sequence"/>
</dbReference>
<dbReference type="EMBL" id="PXYL01000038">
    <property type="protein sequence ID" value="PSJ51439.1"/>
    <property type="molecule type" value="Genomic_DNA"/>
</dbReference>
<organism evidence="1 2">
    <name type="scientific">Pseudaminobacter soli</name>
    <name type="common">ex Li et al. 2025</name>
    <dbReference type="NCBI Taxonomy" id="1295366"/>
    <lineage>
        <taxon>Bacteria</taxon>
        <taxon>Pseudomonadati</taxon>
        <taxon>Pseudomonadota</taxon>
        <taxon>Alphaproteobacteria</taxon>
        <taxon>Hyphomicrobiales</taxon>
        <taxon>Phyllobacteriaceae</taxon>
        <taxon>Pseudaminobacter</taxon>
    </lineage>
</organism>
<dbReference type="Pfam" id="PF10053">
    <property type="entry name" value="DUF2290"/>
    <property type="match status" value="1"/>
</dbReference>
<dbReference type="AlphaFoldDB" id="A0A2P7RMK6"/>
<protein>
    <submittedName>
        <fullName evidence="1">DUF2290 domain-containing protein</fullName>
    </submittedName>
</protein>